<evidence type="ECO:0000256" key="1">
    <source>
        <dbReference type="ARBA" id="ARBA00022448"/>
    </source>
</evidence>
<dbReference type="STRING" id="60175.A0A1V6WL03"/>
<accession>A0A1V6WL03</accession>
<keyword evidence="3" id="KW-1133">Transmembrane helix</keyword>
<dbReference type="Proteomes" id="UP000191691">
    <property type="component" value="Unassembled WGS sequence"/>
</dbReference>
<keyword evidence="6" id="KW-1185">Reference proteome</keyword>
<evidence type="ECO:0000313" key="6">
    <source>
        <dbReference type="Proteomes" id="UP000191691"/>
    </source>
</evidence>
<dbReference type="PANTHER" id="PTHR32361">
    <property type="entry name" value="FERRIC/CUPRIC REDUCTASE TRANSMEMBRANE COMPONENT"/>
    <property type="match status" value="1"/>
</dbReference>
<evidence type="ECO:0000256" key="3">
    <source>
        <dbReference type="SAM" id="Phobius"/>
    </source>
</evidence>
<feature type="region of interest" description="Disordered" evidence="2">
    <location>
        <begin position="452"/>
        <end position="518"/>
    </location>
</feature>
<reference evidence="6" key="2">
    <citation type="journal article" date="2017" name="Nat. Microbiol.">
        <title>Global analysis of biosynthetic gene clusters reveals vast potential of secondary metabolite production in Penicillium species.</title>
        <authorList>
            <person name="Nielsen J.C."/>
            <person name="Grijseels S."/>
            <person name="Prigent S."/>
            <person name="Ji B."/>
            <person name="Dainat J."/>
            <person name="Nielsen K.F."/>
            <person name="Frisvad J.C."/>
            <person name="Workman M."/>
            <person name="Nielsen J."/>
        </authorList>
    </citation>
    <scope>NUCLEOTIDE SEQUENCE [LARGE SCALE GENOMIC DNA]</scope>
    <source>
        <strain evidence="6">IBT 13039</strain>
    </source>
</reference>
<evidence type="ECO:0000313" key="4">
    <source>
        <dbReference type="EMBL" id="OQE63584.1"/>
    </source>
</evidence>
<dbReference type="GO" id="GO:0006879">
    <property type="term" value="P:intracellular iron ion homeostasis"/>
    <property type="evidence" value="ECO:0007669"/>
    <property type="project" value="TreeGrafter"/>
</dbReference>
<feature type="region of interest" description="Disordered" evidence="2">
    <location>
        <begin position="1"/>
        <end position="63"/>
    </location>
</feature>
<feature type="compositionally biased region" description="Polar residues" evidence="2">
    <location>
        <begin position="509"/>
        <end position="518"/>
    </location>
</feature>
<protein>
    <recommendedName>
        <fullName evidence="7">FAD-binding FR-type domain-containing protein</fullName>
    </recommendedName>
</protein>
<dbReference type="InterPro" id="IPR039261">
    <property type="entry name" value="FNR_nucleotide-bd"/>
</dbReference>
<name>A0A1V6WL03_PENNA</name>
<dbReference type="PANTHER" id="PTHR32361:SF9">
    <property type="entry name" value="FERRIC REDUCTASE TRANSMEMBRANE COMPONENT 3-RELATED"/>
    <property type="match status" value="1"/>
</dbReference>
<evidence type="ECO:0000256" key="2">
    <source>
        <dbReference type="SAM" id="MobiDB-lite"/>
    </source>
</evidence>
<feature type="transmembrane region" description="Helical" evidence="3">
    <location>
        <begin position="158"/>
        <end position="182"/>
    </location>
</feature>
<keyword evidence="1" id="KW-0813">Transport</keyword>
<evidence type="ECO:0000313" key="5">
    <source>
        <dbReference type="EMBL" id="OQE67772.1"/>
    </source>
</evidence>
<dbReference type="Gene3D" id="3.40.50.80">
    <property type="entry name" value="Nucleotide-binding domain of ferredoxin-NADP reductase (FNR) module"/>
    <property type="match status" value="1"/>
</dbReference>
<evidence type="ECO:0008006" key="7">
    <source>
        <dbReference type="Google" id="ProtNLM"/>
    </source>
</evidence>
<organism evidence="4 6">
    <name type="scientific">Penicillium nalgiovense</name>
    <dbReference type="NCBI Taxonomy" id="60175"/>
    <lineage>
        <taxon>Eukaryota</taxon>
        <taxon>Fungi</taxon>
        <taxon>Dikarya</taxon>
        <taxon>Ascomycota</taxon>
        <taxon>Pezizomycotina</taxon>
        <taxon>Eurotiomycetes</taxon>
        <taxon>Eurotiomycetidae</taxon>
        <taxon>Eurotiales</taxon>
        <taxon>Aspergillaceae</taxon>
        <taxon>Penicillium</taxon>
    </lineage>
</organism>
<dbReference type="InterPro" id="IPR051410">
    <property type="entry name" value="Ferric/Cupric_Reductase"/>
</dbReference>
<dbReference type="GO" id="GO:0006826">
    <property type="term" value="P:iron ion transport"/>
    <property type="evidence" value="ECO:0007669"/>
    <property type="project" value="TreeGrafter"/>
</dbReference>
<proteinExistence type="predicted"/>
<feature type="non-terminal residue" evidence="4">
    <location>
        <position position="540"/>
    </location>
</feature>
<dbReference type="GO" id="GO:0015677">
    <property type="term" value="P:copper ion import"/>
    <property type="evidence" value="ECO:0007669"/>
    <property type="project" value="TreeGrafter"/>
</dbReference>
<sequence>PTSTTTGGHARSKYFRPPLSNPILDASTEKSRLVGSDQPHPPMFRRELWPSRRSAPRRPTDARVVPSLGRSHLCASFYFARLAAREYRQNNDAGKPALCRPNSPDQVQAGCALILVIPVTCAAVRRRHMQFAMKCHYLLATTSIGALFYHLVERQSSYRWYLIGAVCLWLFISATVCLMAIWDQKPWKPPRNEVTMNSVSNFLWLDITIPLNRAIHPGQYVQLWMPRTSFRAFFQLPIFHIAFWEDGPTQRTVRKVAEPRLGLTRKLYHDALQSPSKQPVTVLGPYGHPLSFHRFGTILFVVEDIGFFRALSYIDKLVEASRKREVMVRKLEVIWKRRVGSDGYPPWVDEWMQELLNRDWRAFKILQFSIYCPRTQSGPEEDLVCQKGERLWYFYGSIKIEEKVAQHISNRCGAVAVAVCASPVVREAVKKTVQPHAGKNLQLMIFDPDTCPARTRDEKLPDSDQPTVGDHRQPPPGTPGESEETHQLRQYPTDSKKLLHSLSRRVDTQTESVQMSNHSKWVENKLAQARRKPTITITEL</sequence>
<dbReference type="EMBL" id="MOOB01000160">
    <property type="protein sequence ID" value="OQE67772.1"/>
    <property type="molecule type" value="Genomic_DNA"/>
</dbReference>
<comment type="caution">
    <text evidence="4">The sequence shown here is derived from an EMBL/GenBank/DDBJ whole genome shotgun (WGS) entry which is preliminary data.</text>
</comment>
<dbReference type="AlphaFoldDB" id="A0A1V6WL03"/>
<dbReference type="EMBL" id="MOOB01000243">
    <property type="protein sequence ID" value="OQE63584.1"/>
    <property type="molecule type" value="Genomic_DNA"/>
</dbReference>
<reference evidence="4" key="1">
    <citation type="submission" date="2016-10" db="EMBL/GenBank/DDBJ databases">
        <title>Uncovering the secondary metabolism of Penicillium species provides insights into the evolution of 6-MSA pathways.</title>
        <authorList>
            <person name="Nielsen J.C."/>
            <person name="Nielsen J."/>
        </authorList>
    </citation>
    <scope>NUCLEOTIDE SEQUENCE [LARGE SCALE GENOMIC DNA]</scope>
    <source>
        <strain evidence="4">IBT 13039</strain>
    </source>
</reference>
<feature type="non-terminal residue" evidence="4">
    <location>
        <position position="1"/>
    </location>
</feature>
<feature type="transmembrane region" description="Helical" evidence="3">
    <location>
        <begin position="136"/>
        <end position="152"/>
    </location>
</feature>
<keyword evidence="3" id="KW-0812">Transmembrane</keyword>
<dbReference type="GO" id="GO:0005886">
    <property type="term" value="C:plasma membrane"/>
    <property type="evidence" value="ECO:0007669"/>
    <property type="project" value="TreeGrafter"/>
</dbReference>
<gene>
    <name evidence="5" type="ORF">PENNAL_c0160G02418</name>
    <name evidence="4" type="ORF">PENNAL_c0243G02179</name>
</gene>
<keyword evidence="3" id="KW-0472">Membrane</keyword>
<dbReference type="GO" id="GO:0000293">
    <property type="term" value="F:ferric-chelate reductase activity"/>
    <property type="evidence" value="ECO:0007669"/>
    <property type="project" value="TreeGrafter"/>
</dbReference>